<sequence>MENQENSIQDDNSSIKNETELSSSENDSKPEMNETELDLSDTGISNNSKNSIKNTSLSEQNDNKAINELTTDLDDDEPEETKNEAKSIEILDLNQRASDDVDRPFSFSPQQASNSEKNESFTTSKIDDSAKQESSVKQKSEQEDFFPENTDHTLLGLNSQKLTKSSIISDSTELKLRKKYQVYERQPQKFQFKNISEQDLFKTINRLSAMPDRNLEPYKVRTIHDRVKDIDIDAVSLRLYSTKIHGRITMNDFYNGYFLKRIRPADPLVVSERLSAKKDTRVPDSCRTIRSSSMKRNDLCVSWAWKGYN</sequence>
<reference evidence="2 3" key="1">
    <citation type="journal article" date="2018" name="Sci. Rep.">
        <title>Genomic signatures of local adaptation to the degree of environmental predictability in rotifers.</title>
        <authorList>
            <person name="Franch-Gras L."/>
            <person name="Hahn C."/>
            <person name="Garcia-Roger E.M."/>
            <person name="Carmona M.J."/>
            <person name="Serra M."/>
            <person name="Gomez A."/>
        </authorList>
    </citation>
    <scope>NUCLEOTIDE SEQUENCE [LARGE SCALE GENOMIC DNA]</scope>
    <source>
        <strain evidence="2">HYR1</strain>
    </source>
</reference>
<feature type="compositionally biased region" description="Basic and acidic residues" evidence="1">
    <location>
        <begin position="80"/>
        <end position="89"/>
    </location>
</feature>
<dbReference type="AlphaFoldDB" id="A0A3M7PFE9"/>
<accession>A0A3M7PFE9</accession>
<evidence type="ECO:0000313" key="2">
    <source>
        <dbReference type="EMBL" id="RMZ97739.1"/>
    </source>
</evidence>
<evidence type="ECO:0000313" key="3">
    <source>
        <dbReference type="Proteomes" id="UP000276133"/>
    </source>
</evidence>
<comment type="caution">
    <text evidence="2">The sequence shown here is derived from an EMBL/GenBank/DDBJ whole genome shotgun (WGS) entry which is preliminary data.</text>
</comment>
<feature type="compositionally biased region" description="Polar residues" evidence="1">
    <location>
        <begin position="1"/>
        <end position="25"/>
    </location>
</feature>
<organism evidence="2 3">
    <name type="scientific">Brachionus plicatilis</name>
    <name type="common">Marine rotifer</name>
    <name type="synonym">Brachionus muelleri</name>
    <dbReference type="NCBI Taxonomy" id="10195"/>
    <lineage>
        <taxon>Eukaryota</taxon>
        <taxon>Metazoa</taxon>
        <taxon>Spiralia</taxon>
        <taxon>Gnathifera</taxon>
        <taxon>Rotifera</taxon>
        <taxon>Eurotatoria</taxon>
        <taxon>Monogononta</taxon>
        <taxon>Pseudotrocha</taxon>
        <taxon>Ploima</taxon>
        <taxon>Brachionidae</taxon>
        <taxon>Brachionus</taxon>
    </lineage>
</organism>
<dbReference type="Proteomes" id="UP000276133">
    <property type="component" value="Unassembled WGS sequence"/>
</dbReference>
<feature type="region of interest" description="Disordered" evidence="1">
    <location>
        <begin position="1"/>
        <end position="151"/>
    </location>
</feature>
<dbReference type="EMBL" id="REGN01011222">
    <property type="protein sequence ID" value="RMZ97739.1"/>
    <property type="molecule type" value="Genomic_DNA"/>
</dbReference>
<protein>
    <submittedName>
        <fullName evidence="2">Uncharacterized protein</fullName>
    </submittedName>
</protein>
<feature type="compositionally biased region" description="Polar residues" evidence="1">
    <location>
        <begin position="107"/>
        <end position="124"/>
    </location>
</feature>
<proteinExistence type="predicted"/>
<keyword evidence="3" id="KW-1185">Reference proteome</keyword>
<feature type="compositionally biased region" description="Low complexity" evidence="1">
    <location>
        <begin position="44"/>
        <end position="56"/>
    </location>
</feature>
<name>A0A3M7PFE9_BRAPC</name>
<feature type="compositionally biased region" description="Basic and acidic residues" evidence="1">
    <location>
        <begin position="125"/>
        <end position="142"/>
    </location>
</feature>
<gene>
    <name evidence="2" type="ORF">BpHYR1_023569</name>
</gene>
<evidence type="ECO:0000256" key="1">
    <source>
        <dbReference type="SAM" id="MobiDB-lite"/>
    </source>
</evidence>